<evidence type="ECO:0000313" key="2">
    <source>
        <dbReference type="EMBL" id="MFC5652623.1"/>
    </source>
</evidence>
<dbReference type="RefSeq" id="WP_379191269.1">
    <property type="nucleotide sequence ID" value="NZ_JBHSOW010000099.1"/>
</dbReference>
<dbReference type="EMBL" id="JBHSOW010000099">
    <property type="protein sequence ID" value="MFC5652623.1"/>
    <property type="molecule type" value="Genomic_DNA"/>
</dbReference>
<organism evidence="2 3">
    <name type="scientific">Paenibacillus solisilvae</name>
    <dbReference type="NCBI Taxonomy" id="2486751"/>
    <lineage>
        <taxon>Bacteria</taxon>
        <taxon>Bacillati</taxon>
        <taxon>Bacillota</taxon>
        <taxon>Bacilli</taxon>
        <taxon>Bacillales</taxon>
        <taxon>Paenibacillaceae</taxon>
        <taxon>Paenibacillus</taxon>
    </lineage>
</organism>
<sequence length="93" mass="10881">MAIEGYIIKQDFSAVEQLVYEVNKIGNNINQIARRANEMEYVSLDDMKYLKKQLYDISFISKSKNFTMGDDSIAIRKTNHDKNHLESVSQIYR</sequence>
<comment type="caution">
    <text evidence="2">The sequence shown here is derived from an EMBL/GenBank/DDBJ whole genome shotgun (WGS) entry which is preliminary data.</text>
</comment>
<evidence type="ECO:0000313" key="3">
    <source>
        <dbReference type="Proteomes" id="UP001596047"/>
    </source>
</evidence>
<gene>
    <name evidence="2" type="primary">mobC</name>
    <name evidence="2" type="ORF">ACFPYJ_26585</name>
</gene>
<name>A0ABW0W591_9BACL</name>
<reference evidence="3" key="1">
    <citation type="journal article" date="2019" name="Int. J. Syst. Evol. Microbiol.">
        <title>The Global Catalogue of Microorganisms (GCM) 10K type strain sequencing project: providing services to taxonomists for standard genome sequencing and annotation.</title>
        <authorList>
            <consortium name="The Broad Institute Genomics Platform"/>
            <consortium name="The Broad Institute Genome Sequencing Center for Infectious Disease"/>
            <person name="Wu L."/>
            <person name="Ma J."/>
        </authorList>
    </citation>
    <scope>NUCLEOTIDE SEQUENCE [LARGE SCALE GENOMIC DNA]</scope>
    <source>
        <strain evidence="3">CGMCC 1.3240</strain>
    </source>
</reference>
<evidence type="ECO:0000259" key="1">
    <source>
        <dbReference type="Pfam" id="PF05713"/>
    </source>
</evidence>
<accession>A0ABW0W591</accession>
<dbReference type="InterPro" id="IPR008687">
    <property type="entry name" value="MobC"/>
</dbReference>
<keyword evidence="3" id="KW-1185">Reference proteome</keyword>
<feature type="domain" description="Bacterial mobilisation" evidence="1">
    <location>
        <begin position="21"/>
        <end position="57"/>
    </location>
</feature>
<proteinExistence type="predicted"/>
<dbReference type="Pfam" id="PF05713">
    <property type="entry name" value="MobC"/>
    <property type="match status" value="1"/>
</dbReference>
<protein>
    <submittedName>
        <fullName evidence="2">Plasmid mobilization relaxosome protein MobC</fullName>
    </submittedName>
</protein>
<dbReference type="Proteomes" id="UP001596047">
    <property type="component" value="Unassembled WGS sequence"/>
</dbReference>